<evidence type="ECO:0000256" key="1">
    <source>
        <dbReference type="SAM" id="SignalP"/>
    </source>
</evidence>
<evidence type="ECO:0000313" key="2">
    <source>
        <dbReference type="EMBL" id="GCF11324.1"/>
    </source>
</evidence>
<dbReference type="OrthoDB" id="161710at2"/>
<evidence type="ECO:0000313" key="3">
    <source>
        <dbReference type="Proteomes" id="UP000322530"/>
    </source>
</evidence>
<name>A0A5A5TKA6_9CHLR</name>
<dbReference type="AlphaFoldDB" id="A0A5A5TKA6"/>
<accession>A0A5A5TKA6</accession>
<keyword evidence="3" id="KW-1185">Reference proteome</keyword>
<keyword evidence="1" id="KW-0732">Signal</keyword>
<gene>
    <name evidence="2" type="ORF">KDI_48880</name>
</gene>
<feature type="signal peptide" evidence="1">
    <location>
        <begin position="1"/>
        <end position="31"/>
    </location>
</feature>
<dbReference type="RefSeq" id="WP_149404158.1">
    <property type="nucleotide sequence ID" value="NZ_BIXY01000105.1"/>
</dbReference>
<organism evidence="2 3">
    <name type="scientific">Dictyobacter arantiisoli</name>
    <dbReference type="NCBI Taxonomy" id="2014874"/>
    <lineage>
        <taxon>Bacteria</taxon>
        <taxon>Bacillati</taxon>
        <taxon>Chloroflexota</taxon>
        <taxon>Ktedonobacteria</taxon>
        <taxon>Ktedonobacterales</taxon>
        <taxon>Dictyobacteraceae</taxon>
        <taxon>Dictyobacter</taxon>
    </lineage>
</organism>
<comment type="caution">
    <text evidence="2">The sequence shown here is derived from an EMBL/GenBank/DDBJ whole genome shotgun (WGS) entry which is preliminary data.</text>
</comment>
<sequence>MTRKQVWFVFCLALLLLCLGFFPIQSMVANAALKSTTVNHFFPSGVRSDPAQAGNCWETSLADPRPDAWRCIVGNTIYDPCFSALQQKSYVICDANPAGDTRGMKVTFLDSLPASTATKNTARPWILQLSDGTTCTFITGATALINGERVNYACNDQSVIPGYPKQGTIWTVRAFHDTSKPPVIASIKTVWT</sequence>
<dbReference type="EMBL" id="BIXY01000105">
    <property type="protein sequence ID" value="GCF11324.1"/>
    <property type="molecule type" value="Genomic_DNA"/>
</dbReference>
<proteinExistence type="predicted"/>
<reference evidence="2 3" key="1">
    <citation type="submission" date="2019-01" db="EMBL/GenBank/DDBJ databases">
        <title>Draft genome sequence of Dictyobacter sp. Uno17.</title>
        <authorList>
            <person name="Wang C.M."/>
            <person name="Zheng Y."/>
            <person name="Sakai Y."/>
            <person name="Abe K."/>
            <person name="Yokota A."/>
            <person name="Yabe S."/>
        </authorList>
    </citation>
    <scope>NUCLEOTIDE SEQUENCE [LARGE SCALE GENOMIC DNA]</scope>
    <source>
        <strain evidence="2 3">Uno17</strain>
    </source>
</reference>
<protein>
    <recommendedName>
        <fullName evidence="4">Ricin B lectin domain-containing protein</fullName>
    </recommendedName>
</protein>
<evidence type="ECO:0008006" key="4">
    <source>
        <dbReference type="Google" id="ProtNLM"/>
    </source>
</evidence>
<feature type="chain" id="PRO_5022668481" description="Ricin B lectin domain-containing protein" evidence="1">
    <location>
        <begin position="32"/>
        <end position="192"/>
    </location>
</feature>
<dbReference type="Proteomes" id="UP000322530">
    <property type="component" value="Unassembled WGS sequence"/>
</dbReference>